<name>A0ABM7WT82_9BACT</name>
<dbReference type="InterPro" id="IPR029058">
    <property type="entry name" value="AB_hydrolase_fold"/>
</dbReference>
<keyword evidence="2" id="KW-1185">Reference proteome</keyword>
<dbReference type="InterPro" id="IPR000801">
    <property type="entry name" value="Esterase-like"/>
</dbReference>
<dbReference type="Gene3D" id="3.40.50.1820">
    <property type="entry name" value="alpha/beta hydrolase"/>
    <property type="match status" value="1"/>
</dbReference>
<proteinExistence type="predicted"/>
<gene>
    <name evidence="1" type="ORF">AMOR_16970</name>
</gene>
<dbReference type="PANTHER" id="PTHR48098">
    <property type="entry name" value="ENTEROCHELIN ESTERASE-RELATED"/>
    <property type="match status" value="1"/>
</dbReference>
<evidence type="ECO:0000313" key="2">
    <source>
        <dbReference type="Proteomes" id="UP001162891"/>
    </source>
</evidence>
<dbReference type="PANTHER" id="PTHR48098:SF1">
    <property type="entry name" value="DIACYLGLYCEROL ACYLTRANSFERASE_MYCOLYLTRANSFERASE AG85A"/>
    <property type="match status" value="1"/>
</dbReference>
<dbReference type="RefSeq" id="WP_248360389.1">
    <property type="nucleotide sequence ID" value="NZ_AP025591.1"/>
</dbReference>
<sequence>MTPARLVELELDSPALAGNPLGDPSRRPLLVWLPPGHDGATPLPAIYFLHGFSGNVRGWTTAGLFQPSVPERLEALVASGEVPPFVAVFPDGATALGGTQWMDAPAVGRYQSYVAEDVVAVVEEKFPVVRRREARAVVGKSSGGYGALRMGRDRTAVFAHVACHSGDAAFEYCYLPELPVAAAALLSAPDPATWLAGAKRRAREAKLGGGDHPVLNILAMAAHYSPDPHAPLGLALPFDRETARLRPEVWARWLAEDPVRFVPAAIDTYRTLETVFVDCGTHDEYHLRWGARMVVESLRAGGLHPLHEEFEDGHSGTSYRYEASVRAIAPRLARS</sequence>
<reference evidence="2" key="1">
    <citation type="journal article" date="2022" name="Int. J. Syst. Evol. Microbiol.">
        <title>Anaeromyxobacter oryzae sp. nov., Anaeromyxobacter diazotrophicus sp. nov. and Anaeromyxobacter paludicola sp. nov., isolated from paddy soils.</title>
        <authorList>
            <person name="Itoh H."/>
            <person name="Xu Z."/>
            <person name="Mise K."/>
            <person name="Masuda Y."/>
            <person name="Ushijima N."/>
            <person name="Hayakawa C."/>
            <person name="Shiratori Y."/>
            <person name="Senoo K."/>
        </authorList>
    </citation>
    <scope>NUCLEOTIDE SEQUENCE [LARGE SCALE GENOMIC DNA]</scope>
    <source>
        <strain evidence="2">Red232</strain>
    </source>
</reference>
<protein>
    <submittedName>
        <fullName evidence="1">Esterase</fullName>
    </submittedName>
</protein>
<evidence type="ECO:0000313" key="1">
    <source>
        <dbReference type="EMBL" id="BDG02701.1"/>
    </source>
</evidence>
<organism evidence="1 2">
    <name type="scientific">Anaeromyxobacter oryzae</name>
    <dbReference type="NCBI Taxonomy" id="2918170"/>
    <lineage>
        <taxon>Bacteria</taxon>
        <taxon>Pseudomonadati</taxon>
        <taxon>Myxococcota</taxon>
        <taxon>Myxococcia</taxon>
        <taxon>Myxococcales</taxon>
        <taxon>Cystobacterineae</taxon>
        <taxon>Anaeromyxobacteraceae</taxon>
        <taxon>Anaeromyxobacter</taxon>
    </lineage>
</organism>
<dbReference type="EMBL" id="AP025591">
    <property type="protein sequence ID" value="BDG02701.1"/>
    <property type="molecule type" value="Genomic_DNA"/>
</dbReference>
<dbReference type="InterPro" id="IPR050583">
    <property type="entry name" value="Mycobacterial_A85_antigen"/>
</dbReference>
<accession>A0ABM7WT82</accession>
<dbReference type="Proteomes" id="UP001162891">
    <property type="component" value="Chromosome"/>
</dbReference>
<dbReference type="Pfam" id="PF00756">
    <property type="entry name" value="Esterase"/>
    <property type="match status" value="1"/>
</dbReference>
<dbReference type="SUPFAM" id="SSF53474">
    <property type="entry name" value="alpha/beta-Hydrolases"/>
    <property type="match status" value="1"/>
</dbReference>